<evidence type="ECO:0000313" key="1">
    <source>
        <dbReference type="EMBL" id="KAJ0391862.1"/>
    </source>
</evidence>
<reference evidence="1" key="1">
    <citation type="submission" date="2021-12" db="EMBL/GenBank/DDBJ databases">
        <title>Prjna785345.</title>
        <authorList>
            <person name="Rujirawat T."/>
            <person name="Krajaejun T."/>
        </authorList>
    </citation>
    <scope>NUCLEOTIDE SEQUENCE</scope>
    <source>
        <strain evidence="1">Pi057C3</strain>
    </source>
</reference>
<dbReference type="AlphaFoldDB" id="A0AAD5L8J9"/>
<dbReference type="Pfam" id="PF14929">
    <property type="entry name" value="TAF1_subA"/>
    <property type="match status" value="1"/>
</dbReference>
<accession>A0AAD5L8J9</accession>
<dbReference type="InterPro" id="IPR039495">
    <property type="entry name" value="TAF1A"/>
</dbReference>
<name>A0AAD5L8J9_PYTIN</name>
<gene>
    <name evidence="1" type="ORF">P43SY_006390</name>
</gene>
<dbReference type="GO" id="GO:0006360">
    <property type="term" value="P:transcription by RNA polymerase I"/>
    <property type="evidence" value="ECO:0007669"/>
    <property type="project" value="InterPro"/>
</dbReference>
<dbReference type="EMBL" id="JAKCXM010000808">
    <property type="protein sequence ID" value="KAJ0391862.1"/>
    <property type="molecule type" value="Genomic_DNA"/>
</dbReference>
<protein>
    <submittedName>
        <fullName evidence="1">Uncharacterized protein</fullName>
    </submittedName>
</protein>
<dbReference type="Proteomes" id="UP001209570">
    <property type="component" value="Unassembled WGS sequence"/>
</dbReference>
<keyword evidence="2" id="KW-1185">Reference proteome</keyword>
<sequence>MAPRQGPMLKRQRLDPSAAPLLVRSSPMDRSGDTHVRALLAHEFPSFESWKTDSALKYRSVYGRMRLALDHLLPRLLGARDYSGAAQVLAVVYRRFALMPAQCVQSSLEILRRQSDVSRDELLELYDAALASGQLDKLMLLKEIFMGYISSGEFYEAHSFFKAKIQHRDIQHDVQLLGTFGILCYWLLFIESPELRDAFGAETAPNDDAMDDEDDENSGHVRFCGPNALTQEDLMARYQFKTPIGVHLLFQDATSSLQRAVSLCPDSVVHVTHYVQLLTMIGDVTSACDVLENLFHQNPSNPHAAKMLAEYLEKYFPESSEAQAGVYTLLLERDPVNQQALDKFVEFASAGIIPVDTVLRSLASVIDEVGSDLFAVHAKHTAIAAWQQLATAIFSVVDSDESSGEDIAGREALEELRSTRRWWLSSFFARPRSAQDVVRLVKAHPHLQATLVHKAVVAYYLFRDAGGVTIAKAVDDVMNELVVEDERSPEAAPTPSALTGRKTAVFDASHTRDFRRFLPVIEPAPADRRAAFPTRPLSSASSFGMHVIGRTSLLKRSRHANPPRLEVSLLGCGEACEHQVHVIDHQLVNALEDAIRDGIDLGCHGDLQDRAYMPRPKRPRTKAVVQCGALMKQPNAPSRYELPLYVTLVEELLYESVLEGCEHLTYRHIYTQLRGLLGGTDVEMPSFYEVREVVRLFESRWARSVVVTRRPGVLLRYEMFLTAFMRQHFRAANCWRGGPIALGFVRHALHEMKLHVTRTHIHFPSVEDATVVMHRKRVTLAKLRRRLICKYTAAMRTVAYSVDFVATRELVETALDVARRNGHADLVGPDDLWRWAETILAQRYGHVVVLIPDFEFHCLTKFAAEGDAELAFQRLDRLLYNRRAKRLVSLAKVKALVWLMFWEARQPHRYPEIVRGTRYREEILNPSD</sequence>
<organism evidence="1 2">
    <name type="scientific">Pythium insidiosum</name>
    <name type="common">Pythiosis disease agent</name>
    <dbReference type="NCBI Taxonomy" id="114742"/>
    <lineage>
        <taxon>Eukaryota</taxon>
        <taxon>Sar</taxon>
        <taxon>Stramenopiles</taxon>
        <taxon>Oomycota</taxon>
        <taxon>Peronosporomycetes</taxon>
        <taxon>Pythiales</taxon>
        <taxon>Pythiaceae</taxon>
        <taxon>Pythium</taxon>
    </lineage>
</organism>
<comment type="caution">
    <text evidence="1">The sequence shown here is derived from an EMBL/GenBank/DDBJ whole genome shotgun (WGS) entry which is preliminary data.</text>
</comment>
<dbReference type="GO" id="GO:0000120">
    <property type="term" value="C:RNA polymerase I transcription regulator complex"/>
    <property type="evidence" value="ECO:0007669"/>
    <property type="project" value="InterPro"/>
</dbReference>
<evidence type="ECO:0000313" key="2">
    <source>
        <dbReference type="Proteomes" id="UP001209570"/>
    </source>
</evidence>
<proteinExistence type="predicted"/>